<organism evidence="2 3">
    <name type="scientific">Phascolarctobacterium succinatutens YIT 12067</name>
    <dbReference type="NCBI Taxonomy" id="626939"/>
    <lineage>
        <taxon>Bacteria</taxon>
        <taxon>Bacillati</taxon>
        <taxon>Bacillota</taxon>
        <taxon>Negativicutes</taxon>
        <taxon>Acidaminococcales</taxon>
        <taxon>Acidaminococcaceae</taxon>
        <taxon>Phascolarctobacterium</taxon>
    </lineage>
</organism>
<protein>
    <submittedName>
        <fullName evidence="2">Toxin-antitoxin system, antitoxin component, HicB family</fullName>
    </submittedName>
</protein>
<evidence type="ECO:0000313" key="2">
    <source>
        <dbReference type="EMBL" id="EFY05084.1"/>
    </source>
</evidence>
<feature type="domain" description="HicB-like antitoxin of toxin-antitoxin system" evidence="1">
    <location>
        <begin position="19"/>
        <end position="115"/>
    </location>
</feature>
<dbReference type="HOGENOM" id="CLU_114047_0_2_9"/>
<dbReference type="PANTHER" id="PTHR34504">
    <property type="entry name" value="ANTITOXIN HICB"/>
    <property type="match status" value="1"/>
</dbReference>
<proteinExistence type="predicted"/>
<dbReference type="InterPro" id="IPR035069">
    <property type="entry name" value="TTHA1013/TTHA0281-like"/>
</dbReference>
<accession>E8LDP5</accession>
<dbReference type="Gene3D" id="3.30.160.250">
    <property type="match status" value="1"/>
</dbReference>
<dbReference type="InterPro" id="IPR051404">
    <property type="entry name" value="TA_system_antitoxin"/>
</dbReference>
<comment type="caution">
    <text evidence="2">The sequence shown here is derived from an EMBL/GenBank/DDBJ whole genome shotgun (WGS) entry which is preliminary data.</text>
</comment>
<evidence type="ECO:0000259" key="1">
    <source>
        <dbReference type="Pfam" id="PF15919"/>
    </source>
</evidence>
<dbReference type="SUPFAM" id="SSF143100">
    <property type="entry name" value="TTHA1013/TTHA0281-like"/>
    <property type="match status" value="1"/>
</dbReference>
<dbReference type="EMBL" id="AEVN01000038">
    <property type="protein sequence ID" value="EFY05084.1"/>
    <property type="molecule type" value="Genomic_DNA"/>
</dbReference>
<reference evidence="2 3" key="1">
    <citation type="submission" date="2011-01" db="EMBL/GenBank/DDBJ databases">
        <authorList>
            <person name="Weinstock G."/>
            <person name="Sodergren E."/>
            <person name="Clifton S."/>
            <person name="Fulton L."/>
            <person name="Fulton B."/>
            <person name="Courtney L."/>
            <person name="Fronick C."/>
            <person name="Harrison M."/>
            <person name="Strong C."/>
            <person name="Farmer C."/>
            <person name="Delahaunty K."/>
            <person name="Markovic C."/>
            <person name="Hall O."/>
            <person name="Minx P."/>
            <person name="Tomlinson C."/>
            <person name="Mitreva M."/>
            <person name="Hou S."/>
            <person name="Chen J."/>
            <person name="Wollam A."/>
            <person name="Pepin K.H."/>
            <person name="Johnson M."/>
            <person name="Bhonagiri V."/>
            <person name="Zhang X."/>
            <person name="Suruliraj S."/>
            <person name="Warren W."/>
            <person name="Chinwalla A."/>
            <person name="Mardis E.R."/>
            <person name="Wilson R.K."/>
        </authorList>
    </citation>
    <scope>NUCLEOTIDE SEQUENCE [LARGE SCALE GENOMIC DNA]</scope>
    <source>
        <strain evidence="2 3">YIT 12067</strain>
    </source>
</reference>
<gene>
    <name evidence="2" type="ORF">HMPREF9443_00972</name>
</gene>
<sequence length="144" mass="16427">MIKTIRRRKERIMSKKYFYPVIFEPEEVGVSVYVPDIPGCNTQGDSLEEALEMVQEVIGLMLEGKKPEEYPQASKPNEINLEGSQFVMMVAFDKLAYDKKYNAKAVKKTLSIPAWLNNLAIDNDINFSNLLQRALINELGLNAR</sequence>
<dbReference type="Pfam" id="PF15919">
    <property type="entry name" value="HicB_lk_antitox"/>
    <property type="match status" value="1"/>
</dbReference>
<dbReference type="AlphaFoldDB" id="E8LDP5"/>
<evidence type="ECO:0000313" key="3">
    <source>
        <dbReference type="Proteomes" id="UP000004923"/>
    </source>
</evidence>
<dbReference type="PANTHER" id="PTHR34504:SF2">
    <property type="entry name" value="UPF0150 PROTEIN SSL0259"/>
    <property type="match status" value="1"/>
</dbReference>
<dbReference type="InterPro" id="IPR031807">
    <property type="entry name" value="HicB-like"/>
</dbReference>
<keyword evidence="3" id="KW-1185">Reference proteome</keyword>
<dbReference type="eggNOG" id="COG1598">
    <property type="taxonomic scope" value="Bacteria"/>
</dbReference>
<name>E8LDP5_9FIRM</name>
<dbReference type="Proteomes" id="UP000004923">
    <property type="component" value="Unassembled WGS sequence"/>
</dbReference>